<comment type="caution">
    <text evidence="1">The sequence shown here is derived from an EMBL/GenBank/DDBJ whole genome shotgun (WGS) entry which is preliminary data.</text>
</comment>
<dbReference type="AlphaFoldDB" id="A0A229NZZ7"/>
<gene>
    <name evidence="1" type="ORF">CGZ75_00295</name>
</gene>
<proteinExistence type="predicted"/>
<evidence type="ECO:0000313" key="2">
    <source>
        <dbReference type="Proteomes" id="UP000215145"/>
    </source>
</evidence>
<dbReference type="RefSeq" id="WP_089522065.1">
    <property type="nucleotide sequence ID" value="NZ_NMUQ01000001.1"/>
</dbReference>
<sequence>MTMKLFFAQNALQSEPQEVIISERFVDETGRPSAWKLRAISEELNEELRSQSMKRTKGKNGQGMPELDYNAYLGRMVAACVVFPDLNDTELQQSYGVRGAAAVVRKMLLAGEFANLAAKVQEINGFDNDMSELSDEVKND</sequence>
<keyword evidence="2" id="KW-1185">Reference proteome</keyword>
<organism evidence="1 2">
    <name type="scientific">Paenibacillus herberti</name>
    <dbReference type="NCBI Taxonomy" id="1619309"/>
    <lineage>
        <taxon>Bacteria</taxon>
        <taxon>Bacillati</taxon>
        <taxon>Bacillota</taxon>
        <taxon>Bacilli</taxon>
        <taxon>Bacillales</taxon>
        <taxon>Paenibacillaceae</taxon>
        <taxon>Paenibacillus</taxon>
    </lineage>
</organism>
<dbReference type="EMBL" id="NMUQ01000001">
    <property type="protein sequence ID" value="OXM15225.1"/>
    <property type="molecule type" value="Genomic_DNA"/>
</dbReference>
<dbReference type="OrthoDB" id="1807498at2"/>
<name>A0A229NZZ7_9BACL</name>
<dbReference type="InterPro" id="IPR038559">
    <property type="entry name" value="XkdN-like_sf"/>
</dbReference>
<protein>
    <submittedName>
        <fullName evidence="1">Phage portal protein</fullName>
    </submittedName>
</protein>
<reference evidence="1 2" key="1">
    <citation type="submission" date="2017-07" db="EMBL/GenBank/DDBJ databases">
        <title>Paenibacillus herberti R33 genome sequencing and assembly.</title>
        <authorList>
            <person name="Su W."/>
        </authorList>
    </citation>
    <scope>NUCLEOTIDE SEQUENCE [LARGE SCALE GENOMIC DNA]</scope>
    <source>
        <strain evidence="1 2">R33</strain>
    </source>
</reference>
<dbReference type="InterPro" id="IPR014986">
    <property type="entry name" value="XkdN-like"/>
</dbReference>
<evidence type="ECO:0000313" key="1">
    <source>
        <dbReference type="EMBL" id="OXM15225.1"/>
    </source>
</evidence>
<dbReference type="Pfam" id="PF08890">
    <property type="entry name" value="Phage_TAC_5"/>
    <property type="match status" value="1"/>
</dbReference>
<dbReference type="Proteomes" id="UP000215145">
    <property type="component" value="Unassembled WGS sequence"/>
</dbReference>
<dbReference type="Gene3D" id="3.30.2220.30">
    <property type="match status" value="1"/>
</dbReference>
<accession>A0A229NZZ7</accession>